<sequence>MKYAHLIQIASFLSNFKKINDIKRVGDMLLCISFDSQNIFFDLAKSGSAIYKNDDFKEIKIYNAPFDNILAKRFKSSKILDIKCLENNRILKITTKFDGSYKSLISNLYLEFTGRFTNAIVTDENGLILEALRHIDNNLRTIKPNHKLKELESIEIKEKKTEPIADINEFLKDEFNRINSQNLANLKEIKITQIQKKLDALNANLNALENESELNQQSEILRQKASVLLANLSNLKEFERDFRLLDFNGQDIRFTLEDSPKNSANSFFLKAKKLTQKALGVNLERENLNEKIKFYSNLQTMLKKALSISELQILYPKAKNQKFDKSESENIKNFYIKEFKISIGRNENGNIELLKNAKKDDIWLHLKDLPSPHVIIKSNKLKIDDEILNFGAKLCLNFSNVKAGKYEIDYTKRKNIKVQNGANVNYVDFKTIILTKE</sequence>
<reference evidence="3 4" key="1">
    <citation type="submission" date="2016-07" db="EMBL/GenBank/DDBJ databases">
        <title>Comparative genomics of the Campylobacter concisus group.</title>
        <authorList>
            <person name="Miller W.G."/>
            <person name="Yee E."/>
            <person name="Chapman M.H."/>
            <person name="Huynh S."/>
            <person name="Bono J.L."/>
            <person name="On S.L.W."/>
            <person name="StLeger J."/>
            <person name="Foster G."/>
            <person name="Parker C.T."/>
        </authorList>
    </citation>
    <scope>NUCLEOTIDE SEQUENCE [LARGE SCALE GENOMIC DNA]</scope>
    <source>
        <strain evidence="3 4">CCUG 21559</strain>
    </source>
</reference>
<keyword evidence="4" id="KW-1185">Reference proteome</keyword>
<name>A0A6G5QEB6_9BACT</name>
<dbReference type="RefSeq" id="WP_171993314.1">
    <property type="nucleotide sequence ID" value="NZ_CP012542.1"/>
</dbReference>
<proteinExistence type="predicted"/>
<accession>A0A6G5QEB6</accession>
<organism evidence="3 4">
    <name type="scientific">Campylobacter mucosalis CCUG 21559</name>
    <dbReference type="NCBI Taxonomy" id="1032067"/>
    <lineage>
        <taxon>Bacteria</taxon>
        <taxon>Pseudomonadati</taxon>
        <taxon>Campylobacterota</taxon>
        <taxon>Epsilonproteobacteria</taxon>
        <taxon>Campylobacterales</taxon>
        <taxon>Campylobacteraceae</taxon>
        <taxon>Campylobacter</taxon>
    </lineage>
</organism>
<evidence type="ECO:0000259" key="2">
    <source>
        <dbReference type="Pfam" id="PF18297"/>
    </source>
</evidence>
<dbReference type="Pfam" id="PF05833">
    <property type="entry name" value="NFACT_N"/>
    <property type="match status" value="1"/>
</dbReference>
<feature type="coiled-coil region" evidence="1">
    <location>
        <begin position="184"/>
        <end position="218"/>
    </location>
</feature>
<evidence type="ECO:0000256" key="1">
    <source>
        <dbReference type="SAM" id="Coils"/>
    </source>
</evidence>
<dbReference type="Gene3D" id="2.30.310.10">
    <property type="entry name" value="ibrinogen binding protein from staphylococcus aureus domain"/>
    <property type="match status" value="1"/>
</dbReference>
<feature type="domain" description="NFACT protein RNA binding" evidence="2">
    <location>
        <begin position="337"/>
        <end position="417"/>
    </location>
</feature>
<evidence type="ECO:0000313" key="3">
    <source>
        <dbReference type="EMBL" id="QCD44035.1"/>
    </source>
</evidence>
<dbReference type="Pfam" id="PF18297">
    <property type="entry name" value="NFACT-R_2"/>
    <property type="match status" value="1"/>
</dbReference>
<dbReference type="Proteomes" id="UP000503264">
    <property type="component" value="Chromosome"/>
</dbReference>
<evidence type="ECO:0000313" key="4">
    <source>
        <dbReference type="Proteomes" id="UP000503264"/>
    </source>
</evidence>
<dbReference type="EMBL" id="CP012542">
    <property type="protein sequence ID" value="QCD44035.1"/>
    <property type="molecule type" value="Genomic_DNA"/>
</dbReference>
<gene>
    <name evidence="3" type="ORF">CMUC_0219</name>
</gene>
<protein>
    <submittedName>
        <fullName evidence="3">Putative DUF814 domain protein, putative fibronectin/fibrinogen binding protein</fullName>
    </submittedName>
</protein>
<dbReference type="InterPro" id="IPR059101">
    <property type="entry name" value="NFACT-R_2"/>
</dbReference>
<keyword evidence="1" id="KW-0175">Coiled coil</keyword>
<dbReference type="AlphaFoldDB" id="A0A6G5QEB6"/>